<evidence type="ECO:0000256" key="1">
    <source>
        <dbReference type="ARBA" id="ARBA00010552"/>
    </source>
</evidence>
<evidence type="ECO:0000313" key="3">
    <source>
        <dbReference type="EMBL" id="EXJ86962.1"/>
    </source>
</evidence>
<dbReference type="AlphaFoldDB" id="W9Y2D8"/>
<evidence type="ECO:0000313" key="4">
    <source>
        <dbReference type="Proteomes" id="UP000019478"/>
    </source>
</evidence>
<gene>
    <name evidence="3" type="ORF">A1O3_03916</name>
</gene>
<protein>
    <submittedName>
        <fullName evidence="3">Uncharacterized protein</fullName>
    </submittedName>
</protein>
<dbReference type="GO" id="GO:0005829">
    <property type="term" value="C:cytosol"/>
    <property type="evidence" value="ECO:0007669"/>
    <property type="project" value="TreeGrafter"/>
</dbReference>
<dbReference type="Proteomes" id="UP000019478">
    <property type="component" value="Unassembled WGS sequence"/>
</dbReference>
<accession>W9Y2D8</accession>
<dbReference type="InterPro" id="IPR035959">
    <property type="entry name" value="RutC-like_sf"/>
</dbReference>
<dbReference type="STRING" id="1182542.W9Y2D8"/>
<feature type="non-terminal residue" evidence="3">
    <location>
        <position position="86"/>
    </location>
</feature>
<reference evidence="3 4" key="1">
    <citation type="submission" date="2013-03" db="EMBL/GenBank/DDBJ databases">
        <title>The Genome Sequence of Capronia epimyces CBS 606.96.</title>
        <authorList>
            <consortium name="The Broad Institute Genomics Platform"/>
            <person name="Cuomo C."/>
            <person name="de Hoog S."/>
            <person name="Gorbushina A."/>
            <person name="Walker B."/>
            <person name="Young S.K."/>
            <person name="Zeng Q."/>
            <person name="Gargeya S."/>
            <person name="Fitzgerald M."/>
            <person name="Haas B."/>
            <person name="Abouelleil A."/>
            <person name="Allen A.W."/>
            <person name="Alvarado L."/>
            <person name="Arachchi H.M."/>
            <person name="Berlin A.M."/>
            <person name="Chapman S.B."/>
            <person name="Gainer-Dewar J."/>
            <person name="Goldberg J."/>
            <person name="Griggs A."/>
            <person name="Gujja S."/>
            <person name="Hansen M."/>
            <person name="Howarth C."/>
            <person name="Imamovic A."/>
            <person name="Ireland A."/>
            <person name="Larimer J."/>
            <person name="McCowan C."/>
            <person name="Murphy C."/>
            <person name="Pearson M."/>
            <person name="Poon T.W."/>
            <person name="Priest M."/>
            <person name="Roberts A."/>
            <person name="Saif S."/>
            <person name="Shea T."/>
            <person name="Sisk P."/>
            <person name="Sykes S."/>
            <person name="Wortman J."/>
            <person name="Nusbaum C."/>
            <person name="Birren B."/>
        </authorList>
    </citation>
    <scope>NUCLEOTIDE SEQUENCE [LARGE SCALE GENOMIC DNA]</scope>
    <source>
        <strain evidence="3 4">CBS 606.96</strain>
    </source>
</reference>
<feature type="compositionally biased region" description="Polar residues" evidence="2">
    <location>
        <begin position="75"/>
        <end position="86"/>
    </location>
</feature>
<comment type="similarity">
    <text evidence="1">Belongs to the RutC family.</text>
</comment>
<feature type="region of interest" description="Disordered" evidence="2">
    <location>
        <begin position="67"/>
        <end position="86"/>
    </location>
</feature>
<feature type="non-terminal residue" evidence="3">
    <location>
        <position position="1"/>
    </location>
</feature>
<dbReference type="OrthoDB" id="309640at2759"/>
<organism evidence="3 4">
    <name type="scientific">Capronia epimyces CBS 606.96</name>
    <dbReference type="NCBI Taxonomy" id="1182542"/>
    <lineage>
        <taxon>Eukaryota</taxon>
        <taxon>Fungi</taxon>
        <taxon>Dikarya</taxon>
        <taxon>Ascomycota</taxon>
        <taxon>Pezizomycotina</taxon>
        <taxon>Eurotiomycetes</taxon>
        <taxon>Chaetothyriomycetidae</taxon>
        <taxon>Chaetothyriales</taxon>
        <taxon>Herpotrichiellaceae</taxon>
        <taxon>Capronia</taxon>
    </lineage>
</organism>
<dbReference type="EMBL" id="AMGY01000003">
    <property type="protein sequence ID" value="EXJ86962.1"/>
    <property type="molecule type" value="Genomic_DNA"/>
</dbReference>
<comment type="caution">
    <text evidence="3">The sequence shown here is derived from an EMBL/GenBank/DDBJ whole genome shotgun (WGS) entry which is preliminary data.</text>
</comment>
<dbReference type="PANTHER" id="PTHR11803">
    <property type="entry name" value="2-IMINOBUTANOATE/2-IMINOPROPANOATE DEAMINASE RIDA"/>
    <property type="match status" value="1"/>
</dbReference>
<dbReference type="GO" id="GO:0019239">
    <property type="term" value="F:deaminase activity"/>
    <property type="evidence" value="ECO:0007669"/>
    <property type="project" value="TreeGrafter"/>
</dbReference>
<evidence type="ECO:0000256" key="2">
    <source>
        <dbReference type="SAM" id="MobiDB-lite"/>
    </source>
</evidence>
<dbReference type="Pfam" id="PF01042">
    <property type="entry name" value="Ribonuc_L-PSP"/>
    <property type="match status" value="1"/>
</dbReference>
<dbReference type="CDD" id="cd00448">
    <property type="entry name" value="YjgF_YER057c_UK114_family"/>
    <property type="match status" value="1"/>
</dbReference>
<dbReference type="InterPro" id="IPR006175">
    <property type="entry name" value="YjgF/YER057c/UK114"/>
</dbReference>
<dbReference type="GeneID" id="19168041"/>
<dbReference type="RefSeq" id="XP_007732241.1">
    <property type="nucleotide sequence ID" value="XM_007734051.1"/>
</dbReference>
<dbReference type="HOGENOM" id="CLU_2503811_0_0_1"/>
<dbReference type="Gene3D" id="3.30.1330.40">
    <property type="entry name" value="RutC-like"/>
    <property type="match status" value="1"/>
</dbReference>
<name>W9Y2D8_9EURO</name>
<dbReference type="SUPFAM" id="SSF55298">
    <property type="entry name" value="YjgF-like"/>
    <property type="match status" value="1"/>
</dbReference>
<proteinExistence type="inferred from homology"/>
<sequence>QGNINTAAPAGEQVAAWIKNIAAILKAAGSSLNKINKTTVFITDMRNFAEVNAVYAEAITHWRRGAASRSRNCRKTSPSRSNALLC</sequence>
<keyword evidence="4" id="KW-1185">Reference proteome</keyword>
<dbReference type="PANTHER" id="PTHR11803:SF58">
    <property type="entry name" value="PROTEIN HMF1-RELATED"/>
    <property type="match status" value="1"/>
</dbReference>